<dbReference type="GO" id="GO:0051082">
    <property type="term" value="F:unfolded protein binding"/>
    <property type="evidence" value="ECO:0007669"/>
    <property type="project" value="InterPro"/>
</dbReference>
<dbReference type="EMBL" id="CP036273">
    <property type="protein sequence ID" value="QDU18294.1"/>
    <property type="molecule type" value="Genomic_DNA"/>
</dbReference>
<dbReference type="SUPFAM" id="SSF49493">
    <property type="entry name" value="HSP40/DnaJ peptide-binding domain"/>
    <property type="match status" value="2"/>
</dbReference>
<evidence type="ECO:0000313" key="5">
    <source>
        <dbReference type="Proteomes" id="UP000319576"/>
    </source>
</evidence>
<evidence type="ECO:0000313" key="4">
    <source>
        <dbReference type="EMBL" id="QDU18294.1"/>
    </source>
</evidence>
<feature type="compositionally biased region" description="Basic residues" evidence="2">
    <location>
        <begin position="23"/>
        <end position="33"/>
    </location>
</feature>
<dbReference type="CDD" id="cd10747">
    <property type="entry name" value="DnaJ_C"/>
    <property type="match status" value="1"/>
</dbReference>
<evidence type="ECO:0000256" key="2">
    <source>
        <dbReference type="SAM" id="MobiDB-lite"/>
    </source>
</evidence>
<dbReference type="OrthoDB" id="9779889at2"/>
<dbReference type="Gene3D" id="2.60.260.20">
    <property type="entry name" value="Urease metallochaperone UreE, N-terminal domain"/>
    <property type="match status" value="2"/>
</dbReference>
<dbReference type="SUPFAM" id="SSF46565">
    <property type="entry name" value="Chaperone J-domain"/>
    <property type="match status" value="1"/>
</dbReference>
<feature type="compositionally biased region" description="Basic and acidic residues" evidence="2">
    <location>
        <begin position="34"/>
        <end position="46"/>
    </location>
</feature>
<dbReference type="InterPro" id="IPR002939">
    <property type="entry name" value="DnaJ_C"/>
</dbReference>
<dbReference type="GO" id="GO:0005737">
    <property type="term" value="C:cytoplasm"/>
    <property type="evidence" value="ECO:0007669"/>
    <property type="project" value="TreeGrafter"/>
</dbReference>
<dbReference type="PROSITE" id="PS00636">
    <property type="entry name" value="DNAJ_1"/>
    <property type="match status" value="1"/>
</dbReference>
<feature type="domain" description="J" evidence="3">
    <location>
        <begin position="4"/>
        <end position="69"/>
    </location>
</feature>
<accession>A0A517XLB5</accession>
<dbReference type="Gene3D" id="1.10.287.110">
    <property type="entry name" value="DnaJ domain"/>
    <property type="match status" value="1"/>
</dbReference>
<name>A0A517XLB5_9BACT</name>
<dbReference type="InterPro" id="IPR018253">
    <property type="entry name" value="DnaJ_domain_CS"/>
</dbReference>
<dbReference type="InterPro" id="IPR001623">
    <property type="entry name" value="DnaJ_domain"/>
</dbReference>
<dbReference type="PRINTS" id="PR00625">
    <property type="entry name" value="JDOMAIN"/>
</dbReference>
<keyword evidence="1" id="KW-0143">Chaperone</keyword>
<proteinExistence type="predicted"/>
<dbReference type="PROSITE" id="PS50076">
    <property type="entry name" value="DNAJ_2"/>
    <property type="match status" value="1"/>
</dbReference>
<feature type="region of interest" description="Disordered" evidence="2">
    <location>
        <begin position="20"/>
        <end position="50"/>
    </location>
</feature>
<sequence>MPRDPYEVLGVSKTATADEIQKAYRKLSKKHHPDRNPGDKQADATYKEVQTAYEVLSDPAKKANYDQFGHAGPGFPGGAGGFPGGGFPGGGFPGGGTNVDPRAADELFRTFFGGGGSPDVNDLFGGRRGGRPKSRPRPAEAIESEVTVPFEVAAAGGSVSIDVGGRHIDVKVPAGIADGKKLRVPASATGSADVILRVKVAPHPYFRREGADVFLDVPLSLAEAVLGASVEVPTAAGERLVVKVPPGTSGGAKLRLRGKGVAGGDQYLVFKVTVPAGPVDERSRELITEFAGRNPQTPRAGVGWAL</sequence>
<dbReference type="PANTHER" id="PTHR43096">
    <property type="entry name" value="DNAJ HOMOLOG 1, MITOCHONDRIAL-RELATED"/>
    <property type="match status" value="1"/>
</dbReference>
<dbReference type="RefSeq" id="WP_145233467.1">
    <property type="nucleotide sequence ID" value="NZ_CP036273.1"/>
</dbReference>
<feature type="region of interest" description="Disordered" evidence="2">
    <location>
        <begin position="77"/>
        <end position="97"/>
    </location>
</feature>
<evidence type="ECO:0000259" key="3">
    <source>
        <dbReference type="PROSITE" id="PS50076"/>
    </source>
</evidence>
<dbReference type="Proteomes" id="UP000319576">
    <property type="component" value="Chromosome"/>
</dbReference>
<dbReference type="InterPro" id="IPR008971">
    <property type="entry name" value="HSP40/DnaJ_pept-bd"/>
</dbReference>
<dbReference type="KEGG" id="uli:ETAA1_01790"/>
<dbReference type="SMART" id="SM00271">
    <property type="entry name" value="DnaJ"/>
    <property type="match status" value="1"/>
</dbReference>
<dbReference type="AlphaFoldDB" id="A0A517XLB5"/>
<feature type="region of interest" description="Disordered" evidence="2">
    <location>
        <begin position="119"/>
        <end position="140"/>
    </location>
</feature>
<reference evidence="4 5" key="1">
    <citation type="submission" date="2019-02" db="EMBL/GenBank/DDBJ databases">
        <title>Deep-cultivation of Planctomycetes and their phenomic and genomic characterization uncovers novel biology.</title>
        <authorList>
            <person name="Wiegand S."/>
            <person name="Jogler M."/>
            <person name="Boedeker C."/>
            <person name="Pinto D."/>
            <person name="Vollmers J."/>
            <person name="Rivas-Marin E."/>
            <person name="Kohn T."/>
            <person name="Peeters S.H."/>
            <person name="Heuer A."/>
            <person name="Rast P."/>
            <person name="Oberbeckmann S."/>
            <person name="Bunk B."/>
            <person name="Jeske O."/>
            <person name="Meyerdierks A."/>
            <person name="Storesund J.E."/>
            <person name="Kallscheuer N."/>
            <person name="Luecker S."/>
            <person name="Lage O.M."/>
            <person name="Pohl T."/>
            <person name="Merkel B.J."/>
            <person name="Hornburger P."/>
            <person name="Mueller R.-W."/>
            <person name="Bruemmer F."/>
            <person name="Labrenz M."/>
            <person name="Spormann A.M."/>
            <person name="Op den Camp H."/>
            <person name="Overmann J."/>
            <person name="Amann R."/>
            <person name="Jetten M.S.M."/>
            <person name="Mascher T."/>
            <person name="Medema M.H."/>
            <person name="Devos D.P."/>
            <person name="Kaster A.-K."/>
            <person name="Ovreas L."/>
            <person name="Rohde M."/>
            <person name="Galperin M.Y."/>
            <person name="Jogler C."/>
        </authorList>
    </citation>
    <scope>NUCLEOTIDE SEQUENCE [LARGE SCALE GENOMIC DNA]</scope>
    <source>
        <strain evidence="4 5">ETA_A1</strain>
    </source>
</reference>
<gene>
    <name evidence="4" type="primary">dnaJ_1</name>
    <name evidence="4" type="ORF">ETAA1_01790</name>
</gene>
<dbReference type="PANTHER" id="PTHR43096:SF48">
    <property type="entry name" value="CHAPERONE PROTEIN DNAJ"/>
    <property type="match status" value="1"/>
</dbReference>
<dbReference type="CDD" id="cd06257">
    <property type="entry name" value="DnaJ"/>
    <property type="match status" value="1"/>
</dbReference>
<dbReference type="GO" id="GO:0042026">
    <property type="term" value="P:protein refolding"/>
    <property type="evidence" value="ECO:0007669"/>
    <property type="project" value="TreeGrafter"/>
</dbReference>
<keyword evidence="5" id="KW-1185">Reference proteome</keyword>
<dbReference type="Pfam" id="PF00226">
    <property type="entry name" value="DnaJ"/>
    <property type="match status" value="1"/>
</dbReference>
<protein>
    <submittedName>
        <fullName evidence="4">Chaperone protein DnaJ</fullName>
    </submittedName>
</protein>
<dbReference type="Pfam" id="PF01556">
    <property type="entry name" value="DnaJ_C"/>
    <property type="match status" value="1"/>
</dbReference>
<organism evidence="4 5">
    <name type="scientific">Urbifossiella limnaea</name>
    <dbReference type="NCBI Taxonomy" id="2528023"/>
    <lineage>
        <taxon>Bacteria</taxon>
        <taxon>Pseudomonadati</taxon>
        <taxon>Planctomycetota</taxon>
        <taxon>Planctomycetia</taxon>
        <taxon>Gemmatales</taxon>
        <taxon>Gemmataceae</taxon>
        <taxon>Urbifossiella</taxon>
    </lineage>
</organism>
<evidence type="ECO:0000256" key="1">
    <source>
        <dbReference type="ARBA" id="ARBA00023186"/>
    </source>
</evidence>
<dbReference type="InterPro" id="IPR036869">
    <property type="entry name" value="J_dom_sf"/>
</dbReference>